<accession>A0A974PJS4</accession>
<evidence type="ECO:0000256" key="3">
    <source>
        <dbReference type="ARBA" id="ARBA00022691"/>
    </source>
</evidence>
<dbReference type="AlphaFoldDB" id="A0A974PJS4"/>
<gene>
    <name evidence="5" type="ORF">EZH22_14895</name>
</gene>
<evidence type="ECO:0000256" key="1">
    <source>
        <dbReference type="ARBA" id="ARBA00022603"/>
    </source>
</evidence>
<dbReference type="InterPro" id="IPR013216">
    <property type="entry name" value="Methyltransf_11"/>
</dbReference>
<dbReference type="PANTHER" id="PTHR43464">
    <property type="entry name" value="METHYLTRANSFERASE"/>
    <property type="match status" value="1"/>
</dbReference>
<evidence type="ECO:0000313" key="5">
    <source>
        <dbReference type="EMBL" id="QRG04489.1"/>
    </source>
</evidence>
<organism evidence="5 6">
    <name type="scientific">Xanthobacter dioxanivorans</name>
    <dbReference type="NCBI Taxonomy" id="2528964"/>
    <lineage>
        <taxon>Bacteria</taxon>
        <taxon>Pseudomonadati</taxon>
        <taxon>Pseudomonadota</taxon>
        <taxon>Alphaproteobacteria</taxon>
        <taxon>Hyphomicrobiales</taxon>
        <taxon>Xanthobacteraceae</taxon>
        <taxon>Xanthobacter</taxon>
    </lineage>
</organism>
<sequence length="230" mass="25355">MADWISFWNGENAIYVNERHRQVHYARIAADLARFVPGPRARVLDFGCGDALGAEAMARRCGLLVLSDAAPAVRARLAERFARVPNICVRSPEEVEALPPESFDLIVCNSVAQYLTREALSALLCRWRVQLAPGGSILVADVIPPHVSAVVDAGALLGLAIREKFLPAALTGLARMYFSPYRRLRGELGLTTYEESEMRALLEGAGFVARRVQPNVGHNQQRMAFQAFRP</sequence>
<dbReference type="RefSeq" id="WP_203191366.1">
    <property type="nucleotide sequence ID" value="NZ_CP063362.1"/>
</dbReference>
<dbReference type="CDD" id="cd02440">
    <property type="entry name" value="AdoMet_MTases"/>
    <property type="match status" value="1"/>
</dbReference>
<protein>
    <submittedName>
        <fullName evidence="5">Class I SAM-dependent methyltransferase</fullName>
    </submittedName>
</protein>
<evidence type="ECO:0000313" key="6">
    <source>
        <dbReference type="Proteomes" id="UP000596427"/>
    </source>
</evidence>
<feature type="domain" description="Methyltransferase type 11" evidence="4">
    <location>
        <begin position="44"/>
        <end position="138"/>
    </location>
</feature>
<keyword evidence="3" id="KW-0949">S-adenosyl-L-methionine</keyword>
<keyword evidence="1 5" id="KW-0489">Methyltransferase</keyword>
<dbReference type="EMBL" id="CP063362">
    <property type="protein sequence ID" value="QRG04489.1"/>
    <property type="molecule type" value="Genomic_DNA"/>
</dbReference>
<proteinExistence type="predicted"/>
<name>A0A974PJS4_9HYPH</name>
<keyword evidence="2" id="KW-0808">Transferase</keyword>
<reference evidence="5 6" key="1">
    <citation type="submission" date="2020-10" db="EMBL/GenBank/DDBJ databases">
        <title>Degradation of 1,4-Dioxane by Xanthobacter sp. YN2, via a Novel Group-2 Soluble Di-Iron Monooxygenase.</title>
        <authorList>
            <person name="Ma F."/>
            <person name="Wang Y."/>
            <person name="Yang J."/>
            <person name="Guo H."/>
            <person name="Su D."/>
            <person name="Yu L."/>
        </authorList>
    </citation>
    <scope>NUCLEOTIDE SEQUENCE [LARGE SCALE GENOMIC DNA]</scope>
    <source>
        <strain evidence="5 6">YN2</strain>
    </source>
</reference>
<keyword evidence="6" id="KW-1185">Reference proteome</keyword>
<evidence type="ECO:0000259" key="4">
    <source>
        <dbReference type="Pfam" id="PF08241"/>
    </source>
</evidence>
<dbReference type="Proteomes" id="UP000596427">
    <property type="component" value="Chromosome"/>
</dbReference>
<dbReference type="SUPFAM" id="SSF53335">
    <property type="entry name" value="S-adenosyl-L-methionine-dependent methyltransferases"/>
    <property type="match status" value="1"/>
</dbReference>
<dbReference type="Gene3D" id="3.40.50.150">
    <property type="entry name" value="Vaccinia Virus protein VP39"/>
    <property type="match status" value="1"/>
</dbReference>
<dbReference type="PANTHER" id="PTHR43464:SF19">
    <property type="entry name" value="UBIQUINONE BIOSYNTHESIS O-METHYLTRANSFERASE, MITOCHONDRIAL"/>
    <property type="match status" value="1"/>
</dbReference>
<dbReference type="InterPro" id="IPR029063">
    <property type="entry name" value="SAM-dependent_MTases_sf"/>
</dbReference>
<evidence type="ECO:0000256" key="2">
    <source>
        <dbReference type="ARBA" id="ARBA00022679"/>
    </source>
</evidence>
<dbReference type="GO" id="GO:0008757">
    <property type="term" value="F:S-adenosylmethionine-dependent methyltransferase activity"/>
    <property type="evidence" value="ECO:0007669"/>
    <property type="project" value="InterPro"/>
</dbReference>
<dbReference type="GO" id="GO:0032259">
    <property type="term" value="P:methylation"/>
    <property type="evidence" value="ECO:0007669"/>
    <property type="project" value="UniProtKB-KW"/>
</dbReference>
<dbReference type="Pfam" id="PF08241">
    <property type="entry name" value="Methyltransf_11"/>
    <property type="match status" value="1"/>
</dbReference>
<dbReference type="KEGG" id="xdi:EZH22_14895"/>